<accession>A0A2B4SEG1</accession>
<keyword evidence="4" id="KW-1185">Reference proteome</keyword>
<proteinExistence type="predicted"/>
<keyword evidence="1" id="KW-0175">Coiled coil</keyword>
<feature type="transmembrane region" description="Helical" evidence="2">
    <location>
        <begin position="482"/>
        <end position="511"/>
    </location>
</feature>
<organism evidence="3 4">
    <name type="scientific">Stylophora pistillata</name>
    <name type="common">Smooth cauliflower coral</name>
    <dbReference type="NCBI Taxonomy" id="50429"/>
    <lineage>
        <taxon>Eukaryota</taxon>
        <taxon>Metazoa</taxon>
        <taxon>Cnidaria</taxon>
        <taxon>Anthozoa</taxon>
        <taxon>Hexacorallia</taxon>
        <taxon>Scleractinia</taxon>
        <taxon>Astrocoeniina</taxon>
        <taxon>Pocilloporidae</taxon>
        <taxon>Stylophora</taxon>
    </lineage>
</organism>
<dbReference type="PANTHER" id="PTHR38337">
    <property type="entry name" value="AGAP010540-PA"/>
    <property type="match status" value="1"/>
</dbReference>
<feature type="transmembrane region" description="Helical" evidence="2">
    <location>
        <begin position="97"/>
        <end position="115"/>
    </location>
</feature>
<feature type="transmembrane region" description="Helical" evidence="2">
    <location>
        <begin position="221"/>
        <end position="239"/>
    </location>
</feature>
<evidence type="ECO:0008006" key="5">
    <source>
        <dbReference type="Google" id="ProtNLM"/>
    </source>
</evidence>
<dbReference type="Proteomes" id="UP000225706">
    <property type="component" value="Unassembled WGS sequence"/>
</dbReference>
<reference evidence="4" key="1">
    <citation type="journal article" date="2017" name="bioRxiv">
        <title>Comparative analysis of the genomes of Stylophora pistillata and Acropora digitifera provides evidence for extensive differences between species of corals.</title>
        <authorList>
            <person name="Voolstra C.R."/>
            <person name="Li Y."/>
            <person name="Liew Y.J."/>
            <person name="Baumgarten S."/>
            <person name="Zoccola D."/>
            <person name="Flot J.-F."/>
            <person name="Tambutte S."/>
            <person name="Allemand D."/>
            <person name="Aranda M."/>
        </authorList>
    </citation>
    <scope>NUCLEOTIDE SEQUENCE [LARGE SCALE GENOMIC DNA]</scope>
</reference>
<evidence type="ECO:0000256" key="1">
    <source>
        <dbReference type="SAM" id="Coils"/>
    </source>
</evidence>
<evidence type="ECO:0000256" key="2">
    <source>
        <dbReference type="SAM" id="Phobius"/>
    </source>
</evidence>
<evidence type="ECO:0000313" key="3">
    <source>
        <dbReference type="EMBL" id="PFX26825.1"/>
    </source>
</evidence>
<keyword evidence="2" id="KW-0472">Membrane</keyword>
<evidence type="ECO:0000313" key="4">
    <source>
        <dbReference type="Proteomes" id="UP000225706"/>
    </source>
</evidence>
<keyword evidence="2" id="KW-1133">Transmembrane helix</keyword>
<keyword evidence="2" id="KW-0812">Transmembrane</keyword>
<dbReference type="OrthoDB" id="6020333at2759"/>
<feature type="transmembrane region" description="Helical" evidence="2">
    <location>
        <begin position="270"/>
        <end position="289"/>
    </location>
</feature>
<gene>
    <name evidence="3" type="ORF">AWC38_SpisGene8485</name>
</gene>
<dbReference type="EMBL" id="LSMT01000117">
    <property type="protein sequence ID" value="PFX26825.1"/>
    <property type="molecule type" value="Genomic_DNA"/>
</dbReference>
<feature type="transmembrane region" description="Helical" evidence="2">
    <location>
        <begin position="415"/>
        <end position="437"/>
    </location>
</feature>
<dbReference type="PANTHER" id="PTHR38337:SF1">
    <property type="entry name" value="GUSTATORY RECEPTOR"/>
    <property type="match status" value="1"/>
</dbReference>
<feature type="coiled-coil region" evidence="1">
    <location>
        <begin position="344"/>
        <end position="371"/>
    </location>
</feature>
<dbReference type="AlphaFoldDB" id="A0A2B4SEG1"/>
<protein>
    <recommendedName>
        <fullName evidence="5">Gustatory receptor</fullName>
    </recommendedName>
</protein>
<feature type="transmembrane region" description="Helical" evidence="2">
    <location>
        <begin position="309"/>
        <end position="335"/>
    </location>
</feature>
<feature type="transmembrane region" description="Helical" evidence="2">
    <location>
        <begin position="378"/>
        <end position="403"/>
    </location>
</feature>
<name>A0A2B4SEG1_STYPI</name>
<sequence>MLVARNGSINSRSNEKGLNELEDTVGSAGGSSFADIWDCTSVEIRDQEKGDFNATTSLLLTCKSQVIYPYFYILSLVAWRPFNIQSFRYQGCSLRKFLNVVYTLIIFVLIIFSYVSSIIACQARLEIPLTQTTRLPTTQQPASHHYNVSTTSITTTTNQTNITSTTHTTSQSLMRINTSTTTPSVHTTKTPRSMIQFYTLAARQAAWDPAVTECTHIFSTYVVPDVLHFLAFLIGFYMFRIQESEGLHALIEKVFLLSSVPKKITSRLRFFLFGGFFLVFLGVCNFILFCYAFKLGSVTGFRHIPSATWVAAIVMGLGRLVQLCVSIVTIVNYCAQCELLIFYIREITLRMEEKTKDLDNIMKDILEVKKNLSRVNGLISVIATLIVFSYFELSVIGVCNLSLQFEKLLLDKSKLMYRISATLISFTIIIFPITIAARLTSAARKLKQSSLHTRVFGYPSASQLDLDSFVLFTHSAEMKAKLLFLPVQCSFLSGVVAVVVFVLLLMLQLGILAGKNTYL</sequence>
<comment type="caution">
    <text evidence="3">The sequence shown here is derived from an EMBL/GenBank/DDBJ whole genome shotgun (WGS) entry which is preliminary data.</text>
</comment>